<organism evidence="2 3">
    <name type="scientific">Pinctada imbricata</name>
    <name type="common">Atlantic pearl-oyster</name>
    <name type="synonym">Pinctada martensii</name>
    <dbReference type="NCBI Taxonomy" id="66713"/>
    <lineage>
        <taxon>Eukaryota</taxon>
        <taxon>Metazoa</taxon>
        <taxon>Spiralia</taxon>
        <taxon>Lophotrochozoa</taxon>
        <taxon>Mollusca</taxon>
        <taxon>Bivalvia</taxon>
        <taxon>Autobranchia</taxon>
        <taxon>Pteriomorphia</taxon>
        <taxon>Pterioida</taxon>
        <taxon>Pterioidea</taxon>
        <taxon>Pteriidae</taxon>
        <taxon>Pinctada</taxon>
    </lineage>
</organism>
<evidence type="ECO:0008006" key="4">
    <source>
        <dbReference type="Google" id="ProtNLM"/>
    </source>
</evidence>
<dbReference type="Gene3D" id="1.25.40.10">
    <property type="entry name" value="Tetratricopeptide repeat domain"/>
    <property type="match status" value="1"/>
</dbReference>
<evidence type="ECO:0000313" key="2">
    <source>
        <dbReference type="EMBL" id="KAK3091149.1"/>
    </source>
</evidence>
<dbReference type="EMBL" id="VSWD01000010">
    <property type="protein sequence ID" value="KAK3091149.1"/>
    <property type="molecule type" value="Genomic_DNA"/>
</dbReference>
<comment type="caution">
    <text evidence="2">The sequence shown here is derived from an EMBL/GenBank/DDBJ whole genome shotgun (WGS) entry which is preliminary data.</text>
</comment>
<gene>
    <name evidence="2" type="ORF">FSP39_017516</name>
</gene>
<keyword evidence="1" id="KW-1133">Transmembrane helix</keyword>
<reference evidence="2" key="1">
    <citation type="submission" date="2019-08" db="EMBL/GenBank/DDBJ databases">
        <title>The improved chromosome-level genome for the pearl oyster Pinctada fucata martensii using PacBio sequencing and Hi-C.</title>
        <authorList>
            <person name="Zheng Z."/>
        </authorList>
    </citation>
    <scope>NUCLEOTIDE SEQUENCE</scope>
    <source>
        <strain evidence="2">ZZ-2019</strain>
        <tissue evidence="2">Adductor muscle</tissue>
    </source>
</reference>
<dbReference type="Proteomes" id="UP001186944">
    <property type="component" value="Unassembled WGS sequence"/>
</dbReference>
<dbReference type="Pfam" id="PF09772">
    <property type="entry name" value="Tmem26"/>
    <property type="match status" value="1"/>
</dbReference>
<dbReference type="InterPro" id="IPR041404">
    <property type="entry name" value="DUF5588"/>
</dbReference>
<proteinExistence type="predicted"/>
<feature type="transmembrane region" description="Helical" evidence="1">
    <location>
        <begin position="79"/>
        <end position="98"/>
    </location>
</feature>
<sequence>MDSGCDVREFVCQCKPFPVSIVQAVFVRILFFIHSILALTRVVTLTGEPMYWIYCLMYLPFLAESTFIIVKRKGVEFRWVYTSLLMFIIMDLPPIWLLETNRTKERRVKIVGDLTLSIDNDSFVYAVEQTFLLIMILARWILPRGSLSREKLSNLLLILIGKACDMTDFFILFQEKRVSESSIFSYFILSMWTISVFQFPLVLTETRTDRQLTICMGTDIWSICVSLMMQELPFLVCRSYAIGALGLVKWYNKAEVTDPETAATVFKFKGDNLFFWKNYSEASECYRHGLDNLPESNRCMRQDLRESLTRCYMYMNKTAEALQLAHTLVEKASNTDTSLQALTLLQQIQHHFQDYNGEEDTLKQLLVLHPFNVQLWMKLAQCYHLLYSQLCPLPCGSREHVKILTCLVRARLLIRSVRFSVGSFIKEKYQKLLEKVSYMYIHISTISASQS</sequence>
<keyword evidence="3" id="KW-1185">Reference proteome</keyword>
<feature type="transmembrane region" description="Helical" evidence="1">
    <location>
        <begin position="25"/>
        <end position="45"/>
    </location>
</feature>
<evidence type="ECO:0000313" key="3">
    <source>
        <dbReference type="Proteomes" id="UP001186944"/>
    </source>
</evidence>
<dbReference type="InterPro" id="IPR011990">
    <property type="entry name" value="TPR-like_helical_dom_sf"/>
</dbReference>
<dbReference type="SUPFAM" id="SSF48452">
    <property type="entry name" value="TPR-like"/>
    <property type="match status" value="1"/>
</dbReference>
<keyword evidence="1" id="KW-0812">Transmembrane</keyword>
<dbReference type="PANTHER" id="PTHR22168:SF3">
    <property type="entry name" value="TRANSMEMBRANE PROTEIN 26"/>
    <property type="match status" value="1"/>
</dbReference>
<accession>A0AA89BUC6</accession>
<keyword evidence="1" id="KW-0472">Membrane</keyword>
<evidence type="ECO:0000256" key="1">
    <source>
        <dbReference type="SAM" id="Phobius"/>
    </source>
</evidence>
<feature type="transmembrane region" description="Helical" evidence="1">
    <location>
        <begin position="183"/>
        <end position="203"/>
    </location>
</feature>
<name>A0AA89BUC6_PINIB</name>
<dbReference type="Pfam" id="PF17826">
    <property type="entry name" value="DUF5588"/>
    <property type="match status" value="1"/>
</dbReference>
<dbReference type="PANTHER" id="PTHR22168">
    <property type="entry name" value="TMEM26 PROTEIN"/>
    <property type="match status" value="1"/>
</dbReference>
<dbReference type="InterPro" id="IPR019169">
    <property type="entry name" value="Transmembrane_26"/>
</dbReference>
<dbReference type="AlphaFoldDB" id="A0AA89BUC6"/>
<protein>
    <recommendedName>
        <fullName evidence="4">Transmembrane protein 26</fullName>
    </recommendedName>
</protein>
<feature type="transmembrane region" description="Helical" evidence="1">
    <location>
        <begin position="51"/>
        <end position="70"/>
    </location>
</feature>